<dbReference type="EMBL" id="JASCZI010152044">
    <property type="protein sequence ID" value="MED6175253.1"/>
    <property type="molecule type" value="Genomic_DNA"/>
</dbReference>
<proteinExistence type="predicted"/>
<feature type="region of interest" description="Disordered" evidence="1">
    <location>
        <begin position="1"/>
        <end position="56"/>
    </location>
</feature>
<evidence type="ECO:0000256" key="1">
    <source>
        <dbReference type="SAM" id="MobiDB-lite"/>
    </source>
</evidence>
<comment type="caution">
    <text evidence="2">The sequence shown here is derived from an EMBL/GenBank/DDBJ whole genome shotgun (WGS) entry which is preliminary data.</text>
</comment>
<sequence>MALARPHPPGGTAARSENAILLATGATAPPRPSYGAPARLAHPRDGLGTPHGAATPLSWRTRTARAFAQWPWSVRALALGALRKGPARATRPRAPNGAPVRAHYHAFLDPIARCASAMASTP</sequence>
<accession>A0ABU6VSZ3</accession>
<gene>
    <name evidence="2" type="ORF">PIB30_076648</name>
</gene>
<protein>
    <submittedName>
        <fullName evidence="2">Uncharacterized protein</fullName>
    </submittedName>
</protein>
<reference evidence="2 3" key="1">
    <citation type="journal article" date="2023" name="Plants (Basel)">
        <title>Bridging the Gap: Combining Genomics and Transcriptomics Approaches to Understand Stylosanthes scabra, an Orphan Legume from the Brazilian Caatinga.</title>
        <authorList>
            <person name="Ferreira-Neto J.R.C."/>
            <person name="da Silva M.D."/>
            <person name="Binneck E."/>
            <person name="de Melo N.F."/>
            <person name="da Silva R.H."/>
            <person name="de Melo A.L.T.M."/>
            <person name="Pandolfi V."/>
            <person name="Bustamante F.O."/>
            <person name="Brasileiro-Vidal A.C."/>
            <person name="Benko-Iseppon A.M."/>
        </authorList>
    </citation>
    <scope>NUCLEOTIDE SEQUENCE [LARGE SCALE GENOMIC DNA]</scope>
    <source>
        <tissue evidence="2">Leaves</tissue>
    </source>
</reference>
<evidence type="ECO:0000313" key="2">
    <source>
        <dbReference type="EMBL" id="MED6175253.1"/>
    </source>
</evidence>
<organism evidence="2 3">
    <name type="scientific">Stylosanthes scabra</name>
    <dbReference type="NCBI Taxonomy" id="79078"/>
    <lineage>
        <taxon>Eukaryota</taxon>
        <taxon>Viridiplantae</taxon>
        <taxon>Streptophyta</taxon>
        <taxon>Embryophyta</taxon>
        <taxon>Tracheophyta</taxon>
        <taxon>Spermatophyta</taxon>
        <taxon>Magnoliopsida</taxon>
        <taxon>eudicotyledons</taxon>
        <taxon>Gunneridae</taxon>
        <taxon>Pentapetalae</taxon>
        <taxon>rosids</taxon>
        <taxon>fabids</taxon>
        <taxon>Fabales</taxon>
        <taxon>Fabaceae</taxon>
        <taxon>Papilionoideae</taxon>
        <taxon>50 kb inversion clade</taxon>
        <taxon>dalbergioids sensu lato</taxon>
        <taxon>Dalbergieae</taxon>
        <taxon>Pterocarpus clade</taxon>
        <taxon>Stylosanthes</taxon>
    </lineage>
</organism>
<dbReference type="Proteomes" id="UP001341840">
    <property type="component" value="Unassembled WGS sequence"/>
</dbReference>
<name>A0ABU6VSZ3_9FABA</name>
<keyword evidence="3" id="KW-1185">Reference proteome</keyword>
<evidence type="ECO:0000313" key="3">
    <source>
        <dbReference type="Proteomes" id="UP001341840"/>
    </source>
</evidence>